<dbReference type="InterPro" id="IPR036259">
    <property type="entry name" value="MFS_trans_sf"/>
</dbReference>
<feature type="transmembrane region" description="Helical" evidence="5">
    <location>
        <begin position="327"/>
        <end position="350"/>
    </location>
</feature>
<feature type="transmembrane region" description="Helical" evidence="5">
    <location>
        <begin position="148"/>
        <end position="169"/>
    </location>
</feature>
<keyword evidence="4 5" id="KW-0472">Membrane</keyword>
<proteinExistence type="evidence at transcript level"/>
<feature type="domain" description="Major facilitator superfamily (MFS) profile" evidence="6">
    <location>
        <begin position="19"/>
        <end position="453"/>
    </location>
</feature>
<accession>A0A0A8J8M8</accession>
<feature type="transmembrane region" description="Helical" evidence="5">
    <location>
        <begin position="430"/>
        <end position="449"/>
    </location>
</feature>
<dbReference type="PANTHER" id="PTHR48021">
    <property type="match status" value="1"/>
</dbReference>
<organism evidence="7">
    <name type="scientific">Nilaparvata lugens</name>
    <name type="common">Brown planthopper</name>
    <dbReference type="NCBI Taxonomy" id="108931"/>
    <lineage>
        <taxon>Eukaryota</taxon>
        <taxon>Metazoa</taxon>
        <taxon>Ecdysozoa</taxon>
        <taxon>Arthropoda</taxon>
        <taxon>Hexapoda</taxon>
        <taxon>Insecta</taxon>
        <taxon>Pterygota</taxon>
        <taxon>Neoptera</taxon>
        <taxon>Paraneoptera</taxon>
        <taxon>Hemiptera</taxon>
        <taxon>Auchenorrhyncha</taxon>
        <taxon>Fulgoroidea</taxon>
        <taxon>Delphacidae</taxon>
        <taxon>Delphacinae</taxon>
        <taxon>Nilaparvata</taxon>
    </lineage>
</organism>
<feature type="transmembrane region" description="Helical" evidence="5">
    <location>
        <begin position="263"/>
        <end position="286"/>
    </location>
</feature>
<dbReference type="InterPro" id="IPR005828">
    <property type="entry name" value="MFS_sugar_transport-like"/>
</dbReference>
<dbReference type="InterPro" id="IPR050549">
    <property type="entry name" value="MFS_Trehalose_Transporter"/>
</dbReference>
<dbReference type="Pfam" id="PF00083">
    <property type="entry name" value="Sugar_tr"/>
    <property type="match status" value="1"/>
</dbReference>
<name>A0A0A8J8M8_NILLU</name>
<evidence type="ECO:0000259" key="6">
    <source>
        <dbReference type="PROSITE" id="PS50850"/>
    </source>
</evidence>
<feature type="transmembrane region" description="Helical" evidence="5">
    <location>
        <begin position="298"/>
        <end position="320"/>
    </location>
</feature>
<feature type="transmembrane region" description="Helical" evidence="5">
    <location>
        <begin position="397"/>
        <end position="418"/>
    </location>
</feature>
<feature type="transmembrane region" description="Helical" evidence="5">
    <location>
        <begin position="175"/>
        <end position="193"/>
    </location>
</feature>
<dbReference type="OrthoDB" id="6612291at2759"/>
<evidence type="ECO:0000256" key="5">
    <source>
        <dbReference type="SAM" id="Phobius"/>
    </source>
</evidence>
<gene>
    <name evidence="7" type="primary">NlST</name>
</gene>
<evidence type="ECO:0000256" key="3">
    <source>
        <dbReference type="ARBA" id="ARBA00022989"/>
    </source>
</evidence>
<dbReference type="FunFam" id="1.20.1250.20:FF:000249">
    <property type="entry name" value="facilitated trehalose transporter Tret1"/>
    <property type="match status" value="1"/>
</dbReference>
<evidence type="ECO:0000256" key="1">
    <source>
        <dbReference type="ARBA" id="ARBA00004141"/>
    </source>
</evidence>
<keyword evidence="7" id="KW-0762">Sugar transport</keyword>
<dbReference type="GO" id="GO:0022857">
    <property type="term" value="F:transmembrane transporter activity"/>
    <property type="evidence" value="ECO:0007669"/>
    <property type="project" value="InterPro"/>
</dbReference>
<dbReference type="InterPro" id="IPR005829">
    <property type="entry name" value="Sugar_transporter_CS"/>
</dbReference>
<keyword evidence="3 5" id="KW-1133">Transmembrane helix</keyword>
<dbReference type="EMBL" id="AB901064">
    <property type="protein sequence ID" value="BAQ02364.1"/>
    <property type="molecule type" value="mRNA"/>
</dbReference>
<protein>
    <submittedName>
        <fullName evidence="7">Sugar transporter</fullName>
    </submittedName>
</protein>
<sequence length="496" mass="54977">MFDSTLKRFWKIWEWGIGRTVAATIAAHTTSISVGMCQGYSAVLLPQLKEDANVNITTEEESWIASLGVISTPGGALIAGLASELLGRKATVQLTSVPFLVGWATIALSTNKFALCVGRFVSGLAIGMASACYIYVAEISLPNHRGFLSAFGPIFVSLGVLVVYSLGYLLYWQEVAVLCAAVAVLSFVVMHFVPESPSWLASKELVSEAKSSLTWLRRSPAMCDSELAGILQSLKVAKKQSEQGSSVCSLLKQCSSPSVWKPFFILTFFFIFQEGSGIYIVLYYAVHFFQKIGSSLDSNVASILVATVRLFMSITGAICIQHFKRKTLAMISGMGMGLSMAICGLYSYLYGHLPVEDRMYRWMPLLCVVVNVCFSMLGMLQLPWLMTGELFPLAMRGLLGGLVSSLAYLFIFGTIKIYPGMEARMDQDKVMWIFSAFSFCVVIYVKLFLPETRGKSLHEIEMKFKREDYSVKNKNFDQEAQNKTPNEVYIISRNDY</sequence>
<dbReference type="InterPro" id="IPR020846">
    <property type="entry name" value="MFS_dom"/>
</dbReference>
<dbReference type="SUPFAM" id="SSF103473">
    <property type="entry name" value="MFS general substrate transporter"/>
    <property type="match status" value="1"/>
</dbReference>
<comment type="subcellular location">
    <subcellularLocation>
        <location evidence="1">Membrane</location>
        <topology evidence="1">Multi-pass membrane protein</topology>
    </subcellularLocation>
</comment>
<keyword evidence="2 5" id="KW-0812">Transmembrane</keyword>
<dbReference type="AlphaFoldDB" id="A0A0A8J8M8"/>
<reference evidence="7" key="1">
    <citation type="submission" date="2014-01" db="EMBL/GenBank/DDBJ databases">
        <title>Herbivory-induced expression of glucose transporter gene of the brown planthopper, Nilaparvata lugens.</title>
        <authorList>
            <person name="Kikuta S."/>
            <person name="Kobayashi T."/>
            <person name="Kikawada T."/>
            <person name="Suetsugu Y."/>
            <person name="Sato R."/>
            <person name="Nakashima R."/>
            <person name="Noda H."/>
        </authorList>
    </citation>
    <scope>NUCLEOTIDE SEQUENCE</scope>
    <source>
        <strain evidence="7">Nlst35</strain>
    </source>
</reference>
<dbReference type="PROSITE" id="PS50850">
    <property type="entry name" value="MFS"/>
    <property type="match status" value="1"/>
</dbReference>
<evidence type="ECO:0000313" key="7">
    <source>
        <dbReference type="EMBL" id="BAQ02364.1"/>
    </source>
</evidence>
<feature type="transmembrane region" description="Helical" evidence="5">
    <location>
        <begin position="117"/>
        <end position="136"/>
    </location>
</feature>
<dbReference type="Gene3D" id="1.20.1250.20">
    <property type="entry name" value="MFS general substrate transporter like domains"/>
    <property type="match status" value="1"/>
</dbReference>
<dbReference type="PROSITE" id="PS00216">
    <property type="entry name" value="SUGAR_TRANSPORT_1"/>
    <property type="match status" value="1"/>
</dbReference>
<keyword evidence="7" id="KW-0813">Transport</keyword>
<dbReference type="PANTHER" id="PTHR48021:SF32">
    <property type="entry name" value="FACILITATED TREHALOSE TRANSPORTER TRET1-2 HOMOLOG-LIKE PROTEIN"/>
    <property type="match status" value="1"/>
</dbReference>
<evidence type="ECO:0000256" key="4">
    <source>
        <dbReference type="ARBA" id="ARBA00023136"/>
    </source>
</evidence>
<feature type="transmembrane region" description="Helical" evidence="5">
    <location>
        <begin position="362"/>
        <end position="385"/>
    </location>
</feature>
<dbReference type="GO" id="GO:0016020">
    <property type="term" value="C:membrane"/>
    <property type="evidence" value="ECO:0007669"/>
    <property type="project" value="UniProtKB-SubCell"/>
</dbReference>
<evidence type="ECO:0000256" key="2">
    <source>
        <dbReference type="ARBA" id="ARBA00022692"/>
    </source>
</evidence>